<dbReference type="SUPFAM" id="SSF54909">
    <property type="entry name" value="Dimeric alpha+beta barrel"/>
    <property type="match status" value="1"/>
</dbReference>
<reference evidence="5 6" key="1">
    <citation type="submission" date="2020-02" db="EMBL/GenBank/DDBJ databases">
        <title>Out from the shadows clarifying the taxonomy of the family Cryomorphaceae and related taxa by utilizing the GTDB taxonomic framework.</title>
        <authorList>
            <person name="Bowman J.P."/>
        </authorList>
    </citation>
    <scope>NUCLEOTIDE SEQUENCE [LARGE SCALE GENOMIC DNA]</scope>
    <source>
        <strain evidence="5 6">QSSC 1-22</strain>
    </source>
</reference>
<organism evidence="5 6">
    <name type="scientific">Cryomorpha ignava</name>
    <dbReference type="NCBI Taxonomy" id="101383"/>
    <lineage>
        <taxon>Bacteria</taxon>
        <taxon>Pseudomonadati</taxon>
        <taxon>Bacteroidota</taxon>
        <taxon>Flavobacteriia</taxon>
        <taxon>Flavobacteriales</taxon>
        <taxon>Cryomorphaceae</taxon>
        <taxon>Cryomorpha</taxon>
    </lineage>
</organism>
<dbReference type="Gene3D" id="3.30.70.920">
    <property type="match status" value="1"/>
</dbReference>
<dbReference type="RefSeq" id="WP_163282705.1">
    <property type="nucleotide sequence ID" value="NZ_JAAGVY010000001.1"/>
</dbReference>
<evidence type="ECO:0000313" key="6">
    <source>
        <dbReference type="Proteomes" id="UP000486602"/>
    </source>
</evidence>
<proteinExistence type="predicted"/>
<evidence type="ECO:0000256" key="1">
    <source>
        <dbReference type="ARBA" id="ARBA00023015"/>
    </source>
</evidence>
<keyword evidence="3" id="KW-0804">Transcription</keyword>
<dbReference type="InterPro" id="IPR000485">
    <property type="entry name" value="AsnC-type_HTH_dom"/>
</dbReference>
<dbReference type="PRINTS" id="PR00033">
    <property type="entry name" value="HTHASNC"/>
</dbReference>
<accession>A0A7K3WMQ8</accession>
<dbReference type="GO" id="GO:0043565">
    <property type="term" value="F:sequence-specific DNA binding"/>
    <property type="evidence" value="ECO:0007669"/>
    <property type="project" value="InterPro"/>
</dbReference>
<sequence length="160" mass="18223">MDSDYQIDNIDRQIMQILLENARTPYTEIAQKLIVSPGTIHVRMRKLEKMGIVIGTELVIDPAKLGYDLTAFIGIYLEKSVNYKEVIPELEKIEEIMEAYYTTGGYSIFAKIVCSNTNHLRTVLNEKIQAVAGIQRTETMISLEQSIRRKMPLSALEIGR</sequence>
<dbReference type="InterPro" id="IPR036390">
    <property type="entry name" value="WH_DNA-bd_sf"/>
</dbReference>
<dbReference type="GO" id="GO:0006355">
    <property type="term" value="P:regulation of DNA-templated transcription"/>
    <property type="evidence" value="ECO:0007669"/>
    <property type="project" value="UniProtKB-ARBA"/>
</dbReference>
<dbReference type="InterPro" id="IPR036388">
    <property type="entry name" value="WH-like_DNA-bd_sf"/>
</dbReference>
<dbReference type="InterPro" id="IPR019888">
    <property type="entry name" value="Tscrpt_reg_AsnC-like"/>
</dbReference>
<evidence type="ECO:0000256" key="2">
    <source>
        <dbReference type="ARBA" id="ARBA00023125"/>
    </source>
</evidence>
<dbReference type="InterPro" id="IPR011008">
    <property type="entry name" value="Dimeric_a/b-barrel"/>
</dbReference>
<evidence type="ECO:0000259" key="4">
    <source>
        <dbReference type="PROSITE" id="PS50956"/>
    </source>
</evidence>
<dbReference type="CDD" id="cd00090">
    <property type="entry name" value="HTH_ARSR"/>
    <property type="match status" value="1"/>
</dbReference>
<dbReference type="EMBL" id="JAAGVY010000001">
    <property type="protein sequence ID" value="NEN21985.1"/>
    <property type="molecule type" value="Genomic_DNA"/>
</dbReference>
<dbReference type="PANTHER" id="PTHR43413">
    <property type="entry name" value="TRANSCRIPTIONAL REGULATOR, ASNC FAMILY"/>
    <property type="match status" value="1"/>
</dbReference>
<dbReference type="Gene3D" id="1.10.10.10">
    <property type="entry name" value="Winged helix-like DNA-binding domain superfamily/Winged helix DNA-binding domain"/>
    <property type="match status" value="1"/>
</dbReference>
<keyword evidence="1" id="KW-0805">Transcription regulation</keyword>
<evidence type="ECO:0000256" key="3">
    <source>
        <dbReference type="ARBA" id="ARBA00023163"/>
    </source>
</evidence>
<dbReference type="AlphaFoldDB" id="A0A7K3WMQ8"/>
<keyword evidence="2" id="KW-0238">DNA-binding</keyword>
<name>A0A7K3WMQ8_9FLAO</name>
<dbReference type="Proteomes" id="UP000486602">
    <property type="component" value="Unassembled WGS sequence"/>
</dbReference>
<keyword evidence="6" id="KW-1185">Reference proteome</keyword>
<evidence type="ECO:0000313" key="5">
    <source>
        <dbReference type="EMBL" id="NEN21985.1"/>
    </source>
</evidence>
<gene>
    <name evidence="5" type="ORF">G3O08_00515</name>
</gene>
<dbReference type="Pfam" id="PF13412">
    <property type="entry name" value="HTH_24"/>
    <property type="match status" value="1"/>
</dbReference>
<dbReference type="SMART" id="SM00344">
    <property type="entry name" value="HTH_ASNC"/>
    <property type="match status" value="1"/>
</dbReference>
<dbReference type="PROSITE" id="PS50956">
    <property type="entry name" value="HTH_ASNC_2"/>
    <property type="match status" value="1"/>
</dbReference>
<dbReference type="InterPro" id="IPR050684">
    <property type="entry name" value="HTH-Siroheme_Decarb"/>
</dbReference>
<protein>
    <submittedName>
        <fullName evidence="5">Winged helix-turn-helix transcriptional regulator</fullName>
    </submittedName>
</protein>
<comment type="caution">
    <text evidence="5">The sequence shown here is derived from an EMBL/GenBank/DDBJ whole genome shotgun (WGS) entry which is preliminary data.</text>
</comment>
<dbReference type="PANTHER" id="PTHR43413:SF6">
    <property type="entry name" value="REGULATORY PROTEIN ASNC"/>
    <property type="match status" value="1"/>
</dbReference>
<feature type="domain" description="HTH asnC-type" evidence="4">
    <location>
        <begin position="7"/>
        <end position="68"/>
    </location>
</feature>
<dbReference type="SUPFAM" id="SSF46785">
    <property type="entry name" value="Winged helix' DNA-binding domain"/>
    <property type="match status" value="1"/>
</dbReference>
<dbReference type="Pfam" id="PF01037">
    <property type="entry name" value="AsnC_trans_reg"/>
    <property type="match status" value="1"/>
</dbReference>
<dbReference type="InterPro" id="IPR011991">
    <property type="entry name" value="ArsR-like_HTH"/>
</dbReference>
<dbReference type="InterPro" id="IPR019887">
    <property type="entry name" value="Tscrpt_reg_AsnC/Lrp_C"/>
</dbReference>